<feature type="compositionally biased region" description="Low complexity" evidence="5">
    <location>
        <begin position="1"/>
        <end position="14"/>
    </location>
</feature>
<dbReference type="Pfam" id="PF04142">
    <property type="entry name" value="Nuc_sug_transp"/>
    <property type="match status" value="1"/>
</dbReference>
<sequence>MAKAAKATEKAPPTGTHEKGTSVRPPATSAYIGYLSMLALALQFGLQPVLNRAFAGDVRSNAVMVIMCEGCKFILAALAIAVKLRTNPRLLSSWNLVDSLKFSGLPACTYAVQNVLIQLSMRFLSPLEFNLINQSKLIWTAVFVYVLLHRRFSIIQCGGVMKSYSLIGGIALTGVLEAFMYQRALSNDLYIASGLVVASMYLYSSYPYVEHGPAKPKQQ</sequence>
<feature type="transmembrane region" description="Helical" evidence="6">
    <location>
        <begin position="62"/>
        <end position="82"/>
    </location>
</feature>
<dbReference type="EMBL" id="QUSY01002302">
    <property type="protein sequence ID" value="RHY21709.1"/>
    <property type="molecule type" value="Genomic_DNA"/>
</dbReference>
<keyword evidence="2 6" id="KW-0812">Transmembrane</keyword>
<keyword evidence="4 6" id="KW-0472">Membrane</keyword>
<proteinExistence type="predicted"/>
<reference evidence="7 8" key="1">
    <citation type="submission" date="2018-08" db="EMBL/GenBank/DDBJ databases">
        <title>Aphanomyces genome sequencing and annotation.</title>
        <authorList>
            <person name="Minardi D."/>
            <person name="Oidtmann B."/>
            <person name="Van Der Giezen M."/>
            <person name="Studholme D.J."/>
        </authorList>
    </citation>
    <scope>NUCLEOTIDE SEQUENCE [LARGE SCALE GENOMIC DNA]</scope>
    <source>
        <strain evidence="7 8">NJM0002</strain>
    </source>
</reference>
<comment type="caution">
    <text evidence="7">The sequence shown here is derived from an EMBL/GenBank/DDBJ whole genome shotgun (WGS) entry which is preliminary data.</text>
</comment>
<dbReference type="PANTHER" id="PTHR10231">
    <property type="entry name" value="NUCLEOTIDE-SUGAR TRANSMEMBRANE TRANSPORTER"/>
    <property type="match status" value="1"/>
</dbReference>
<dbReference type="AlphaFoldDB" id="A0A418AHN5"/>
<name>A0A418AHN5_9STRA</name>
<evidence type="ECO:0000256" key="3">
    <source>
        <dbReference type="ARBA" id="ARBA00022989"/>
    </source>
</evidence>
<dbReference type="Proteomes" id="UP000285060">
    <property type="component" value="Unassembled WGS sequence"/>
</dbReference>
<dbReference type="VEuPathDB" id="FungiDB:H310_03700"/>
<feature type="transmembrane region" description="Helical" evidence="6">
    <location>
        <begin position="31"/>
        <end position="50"/>
    </location>
</feature>
<evidence type="ECO:0000256" key="6">
    <source>
        <dbReference type="SAM" id="Phobius"/>
    </source>
</evidence>
<dbReference type="GO" id="GO:0015165">
    <property type="term" value="F:pyrimidine nucleotide-sugar transmembrane transporter activity"/>
    <property type="evidence" value="ECO:0007669"/>
    <property type="project" value="InterPro"/>
</dbReference>
<dbReference type="InterPro" id="IPR007271">
    <property type="entry name" value="Nuc_sug_transpt"/>
</dbReference>
<keyword evidence="3 6" id="KW-1133">Transmembrane helix</keyword>
<evidence type="ECO:0000313" key="8">
    <source>
        <dbReference type="Proteomes" id="UP000285060"/>
    </source>
</evidence>
<protein>
    <submittedName>
        <fullName evidence="7">Uncharacterized protein</fullName>
    </submittedName>
</protein>
<feature type="transmembrane region" description="Helical" evidence="6">
    <location>
        <begin position="160"/>
        <end position="183"/>
    </location>
</feature>
<evidence type="ECO:0000256" key="5">
    <source>
        <dbReference type="SAM" id="MobiDB-lite"/>
    </source>
</evidence>
<feature type="transmembrane region" description="Helical" evidence="6">
    <location>
        <begin position="189"/>
        <end position="209"/>
    </location>
</feature>
<dbReference type="GO" id="GO:0000139">
    <property type="term" value="C:Golgi membrane"/>
    <property type="evidence" value="ECO:0007669"/>
    <property type="project" value="InterPro"/>
</dbReference>
<evidence type="ECO:0000256" key="2">
    <source>
        <dbReference type="ARBA" id="ARBA00022692"/>
    </source>
</evidence>
<accession>A0A418AHN5</accession>
<keyword evidence="8" id="KW-1185">Reference proteome</keyword>
<evidence type="ECO:0000256" key="1">
    <source>
        <dbReference type="ARBA" id="ARBA00004141"/>
    </source>
</evidence>
<feature type="region of interest" description="Disordered" evidence="5">
    <location>
        <begin position="1"/>
        <end position="24"/>
    </location>
</feature>
<gene>
    <name evidence="7" type="ORF">DYB32_009726</name>
</gene>
<evidence type="ECO:0000313" key="7">
    <source>
        <dbReference type="EMBL" id="RHY21709.1"/>
    </source>
</evidence>
<organism evidence="7 8">
    <name type="scientific">Aphanomyces invadans</name>
    <dbReference type="NCBI Taxonomy" id="157072"/>
    <lineage>
        <taxon>Eukaryota</taxon>
        <taxon>Sar</taxon>
        <taxon>Stramenopiles</taxon>
        <taxon>Oomycota</taxon>
        <taxon>Saprolegniomycetes</taxon>
        <taxon>Saprolegniales</taxon>
        <taxon>Verrucalvaceae</taxon>
        <taxon>Aphanomyces</taxon>
    </lineage>
</organism>
<evidence type="ECO:0000256" key="4">
    <source>
        <dbReference type="ARBA" id="ARBA00023136"/>
    </source>
</evidence>
<comment type="subcellular location">
    <subcellularLocation>
        <location evidence="1">Membrane</location>
        <topology evidence="1">Multi-pass membrane protein</topology>
    </subcellularLocation>
</comment>